<dbReference type="PANTHER" id="PTHR39142:SF1">
    <property type="entry name" value="AEL197CP"/>
    <property type="match status" value="1"/>
</dbReference>
<dbReference type="Gene3D" id="1.10.2000.10">
    <property type="entry name" value="Frizzled cysteine-rich domain"/>
    <property type="match status" value="1"/>
</dbReference>
<feature type="chain" id="PRO_5034932631" description="FZ domain-containing protein" evidence="2">
    <location>
        <begin position="22"/>
        <end position="507"/>
    </location>
</feature>
<sequence length="507" mass="55776">MTLKCLYVLVAIIYYTSLVIAQSTTTLLKDNQILSNSVAAGSYNYYYFSIPATGHVFGKRAFSNIFLSSSTCSQPIPPSTFKDAIPSVDMYISLSKDNPLPGPDNGITVTDGLHGLSTWTSPDSISEIWVAVGATALPNTWTGNWTYEIGVSTSQIMHPVFINEKRNMSTPFLIMEDTDRTNALFTSNPFTGSPPNSTILITANMPKELQYSLCAAKLHDLPNYTVNTSITARGPWNLPRHQFMVSNLTQDTLYSAYLVQSVGTTLGLTTPVSLSTKIDANCRIIYDLPFCNQVAYSVPTNPDTFSTGNIWDIATQYDTQALEKFQPFGTALSQFNCDTTQYSLVRNCTDCYRDYKTWLCAVTIPRCTDSTTSGDLSQNTDDLPTSPALRDISVGASRNPWVDEIMKPGEWTELLPCIDLCYHVVQSCPPFLQFYCPGGDLATVQYGYWQNGSALANGTLYHFDVNNPTCNRMGVNTSLLTISGSSHLHVHAGFIILSVITVIVLNV</sequence>
<gene>
    <name evidence="4" type="ORF">INT47_008421</name>
</gene>
<dbReference type="GO" id="GO:0005262">
    <property type="term" value="F:calcium channel activity"/>
    <property type="evidence" value="ECO:0007669"/>
    <property type="project" value="InterPro"/>
</dbReference>
<evidence type="ECO:0000259" key="3">
    <source>
        <dbReference type="PROSITE" id="PS50038"/>
    </source>
</evidence>
<reference evidence="4" key="1">
    <citation type="submission" date="2020-12" db="EMBL/GenBank/DDBJ databases">
        <title>Metabolic potential, ecology and presence of endohyphal bacteria is reflected in genomic diversity of Mucoromycotina.</title>
        <authorList>
            <person name="Muszewska A."/>
            <person name="Okrasinska A."/>
            <person name="Steczkiewicz K."/>
            <person name="Drgas O."/>
            <person name="Orlowska M."/>
            <person name="Perlinska-Lenart U."/>
            <person name="Aleksandrzak-Piekarczyk T."/>
            <person name="Szatraj K."/>
            <person name="Zielenkiewicz U."/>
            <person name="Pilsyk S."/>
            <person name="Malc E."/>
            <person name="Mieczkowski P."/>
            <person name="Kruszewska J.S."/>
            <person name="Biernat P."/>
            <person name="Pawlowska J."/>
        </authorList>
    </citation>
    <scope>NUCLEOTIDE SEQUENCE</scope>
    <source>
        <strain evidence="4">WA0000017839</strain>
    </source>
</reference>
<dbReference type="Pfam" id="PF12929">
    <property type="entry name" value="Mid1"/>
    <property type="match status" value="1"/>
</dbReference>
<dbReference type="InterPro" id="IPR020067">
    <property type="entry name" value="Frizzled_dom"/>
</dbReference>
<evidence type="ECO:0000313" key="5">
    <source>
        <dbReference type="Proteomes" id="UP000603453"/>
    </source>
</evidence>
<dbReference type="OrthoDB" id="5405745at2759"/>
<keyword evidence="1" id="KW-1015">Disulfide bond</keyword>
<dbReference type="InterPro" id="IPR024338">
    <property type="entry name" value="MID1/Yam8"/>
</dbReference>
<feature type="domain" description="FZ" evidence="3">
    <location>
        <begin position="277"/>
        <end position="435"/>
    </location>
</feature>
<keyword evidence="2" id="KW-0732">Signal</keyword>
<accession>A0A8H7RAV9</accession>
<evidence type="ECO:0000313" key="4">
    <source>
        <dbReference type="EMBL" id="KAG2206952.1"/>
    </source>
</evidence>
<dbReference type="AlphaFoldDB" id="A0A8H7RAV9"/>
<dbReference type="GO" id="GO:0098703">
    <property type="term" value="P:calcium ion import across plasma membrane"/>
    <property type="evidence" value="ECO:0007669"/>
    <property type="project" value="InterPro"/>
</dbReference>
<dbReference type="Proteomes" id="UP000603453">
    <property type="component" value="Unassembled WGS sequence"/>
</dbReference>
<evidence type="ECO:0000256" key="2">
    <source>
        <dbReference type="SAM" id="SignalP"/>
    </source>
</evidence>
<comment type="caution">
    <text evidence="4">The sequence shown here is derived from an EMBL/GenBank/DDBJ whole genome shotgun (WGS) entry which is preliminary data.</text>
</comment>
<name>A0A8H7RAV9_9FUNG</name>
<evidence type="ECO:0000256" key="1">
    <source>
        <dbReference type="ARBA" id="ARBA00023157"/>
    </source>
</evidence>
<organism evidence="4 5">
    <name type="scientific">Mucor saturninus</name>
    <dbReference type="NCBI Taxonomy" id="64648"/>
    <lineage>
        <taxon>Eukaryota</taxon>
        <taxon>Fungi</taxon>
        <taxon>Fungi incertae sedis</taxon>
        <taxon>Mucoromycota</taxon>
        <taxon>Mucoromycotina</taxon>
        <taxon>Mucoromycetes</taxon>
        <taxon>Mucorales</taxon>
        <taxon>Mucorineae</taxon>
        <taxon>Mucoraceae</taxon>
        <taxon>Mucor</taxon>
    </lineage>
</organism>
<dbReference type="EMBL" id="JAEPRD010000027">
    <property type="protein sequence ID" value="KAG2206952.1"/>
    <property type="molecule type" value="Genomic_DNA"/>
</dbReference>
<dbReference type="PANTHER" id="PTHR39142">
    <property type="entry name" value="MID1P"/>
    <property type="match status" value="1"/>
</dbReference>
<dbReference type="InterPro" id="IPR036790">
    <property type="entry name" value="Frizzled_dom_sf"/>
</dbReference>
<proteinExistence type="predicted"/>
<feature type="signal peptide" evidence="2">
    <location>
        <begin position="1"/>
        <end position="21"/>
    </location>
</feature>
<dbReference type="PROSITE" id="PS50038">
    <property type="entry name" value="FZ"/>
    <property type="match status" value="1"/>
</dbReference>
<protein>
    <recommendedName>
        <fullName evidence="3">FZ domain-containing protein</fullName>
    </recommendedName>
</protein>
<keyword evidence="5" id="KW-1185">Reference proteome</keyword>